<proteinExistence type="predicted"/>
<feature type="compositionally biased region" description="Basic and acidic residues" evidence="2">
    <location>
        <begin position="545"/>
        <end position="563"/>
    </location>
</feature>
<feature type="region of interest" description="Disordered" evidence="2">
    <location>
        <begin position="126"/>
        <end position="294"/>
    </location>
</feature>
<gene>
    <name evidence="3" type="ORF">PoMZ_08067</name>
</gene>
<feature type="compositionally biased region" description="Basic and acidic residues" evidence="2">
    <location>
        <begin position="591"/>
        <end position="605"/>
    </location>
</feature>
<sequence length="766" mass="86238">MDADTSHDNSPATMQARALAHIREARLKQDLELKEELESKRAPLIRKVVDIYQERSRYEERIRALMQEADLTQHDVERIERNHDEKLNRIAKERREENESRRNFFRTQLGDAADIWISDEVMSTCNPATSRPTNGTKTHLGNAMDVDQPQSPVHKVAMRTKLPSSSNKGNANGTHASADAKSGRLPVLAPAPIPTIEEPQEERVGRSTEPAVNSRGGFTPVNVRSVANTPSRDVSTTRSETAGTGPKPPRRSLPEGRLSSAKAVSPFSRRVAKSPVPSDVGTPRGGESDDGVDVDMDLPEITRATLSLEHDGNVYTAPELMVGVPVRRIDDTDDYWEPSWKPMKEKFAEQFHNFELKHAALKAGDFSSLGDEDDIKPSTRKNTQMQIGRQVNRGRQLMEFFKDDTHINPYQLVSKRFITAGFCNYDTIFRLVSTLDELKKFPLDVTPLEWIRQRLWEIYSEDKLGFQLNKIVHNFYRDAKLSALRSKAGFGNIGRPFGGGRPRKSLNSGGDGSERDTPAKRGRTKRKEPHGVAAQNRHSPGDLQVDSRRASESGDSAAHDVQSHHGQNGHDSTTQPQTKTELSSPPSTKRLRLEEPDDEPSKSDLEYDGYTTTEDLIDDKLLPTDWEVEEVKSAERTTTTDASTYWHWVEADDDTDKPYMEHQVLAGTNPTVWSCYKGFDFNLRPEELKEVLFAPGSNYVVINKRNEVKGGDGDLVAQFPRQRTRKRFIKFLKDRGVRIVKTDSETVNSTWKSIKPRLGPEGPLDD</sequence>
<dbReference type="EMBL" id="CP034207">
    <property type="protein sequence ID" value="QBZ61121.1"/>
    <property type="molecule type" value="Genomic_DNA"/>
</dbReference>
<accession>A0A4P7NGQ1</accession>
<evidence type="ECO:0000313" key="3">
    <source>
        <dbReference type="EMBL" id="QBZ61121.1"/>
    </source>
</evidence>
<feature type="coiled-coil region" evidence="1">
    <location>
        <begin position="48"/>
        <end position="96"/>
    </location>
</feature>
<evidence type="ECO:0000256" key="1">
    <source>
        <dbReference type="SAM" id="Coils"/>
    </source>
</evidence>
<feature type="compositionally biased region" description="Polar residues" evidence="2">
    <location>
        <begin position="126"/>
        <end position="139"/>
    </location>
</feature>
<dbReference type="OMA" id="YKTFINY"/>
<feature type="compositionally biased region" description="Polar residues" evidence="2">
    <location>
        <begin position="225"/>
        <end position="242"/>
    </location>
</feature>
<reference evidence="3 4" key="1">
    <citation type="journal article" date="2019" name="Mol. Biol. Evol.">
        <title>Blast fungal genomes show frequent chromosomal changes, gene gains and losses, and effector gene turnover.</title>
        <authorList>
            <person name="Gomez Luciano L.B."/>
            <person name="Jason Tsai I."/>
            <person name="Chuma I."/>
            <person name="Tosa Y."/>
            <person name="Chen Y.H."/>
            <person name="Li J.Y."/>
            <person name="Li M.Y."/>
            <person name="Jade Lu M.Y."/>
            <person name="Nakayashiki H."/>
            <person name="Li W.H."/>
        </authorList>
    </citation>
    <scope>NUCLEOTIDE SEQUENCE [LARGE SCALE GENOMIC DNA]</scope>
    <source>
        <strain evidence="3">MZ5-1-6</strain>
    </source>
</reference>
<dbReference type="SMR" id="A0A4P7NGQ1"/>
<dbReference type="AlphaFoldDB" id="A0A4P7NGQ1"/>
<feature type="region of interest" description="Disordered" evidence="2">
    <location>
        <begin position="491"/>
        <end position="610"/>
    </location>
</feature>
<evidence type="ECO:0000313" key="4">
    <source>
        <dbReference type="Proteomes" id="UP000294847"/>
    </source>
</evidence>
<protein>
    <submittedName>
        <fullName evidence="3">Uncharacterized protein</fullName>
    </submittedName>
</protein>
<dbReference type="Proteomes" id="UP000294847">
    <property type="component" value="Chromosome 4"/>
</dbReference>
<evidence type="ECO:0000256" key="2">
    <source>
        <dbReference type="SAM" id="MobiDB-lite"/>
    </source>
</evidence>
<keyword evidence="1" id="KW-0175">Coiled coil</keyword>
<feature type="compositionally biased region" description="Polar residues" evidence="2">
    <location>
        <begin position="564"/>
        <end position="587"/>
    </location>
</feature>
<organism evidence="3 4">
    <name type="scientific">Pyricularia oryzae</name>
    <name type="common">Rice blast fungus</name>
    <name type="synonym">Magnaporthe oryzae</name>
    <dbReference type="NCBI Taxonomy" id="318829"/>
    <lineage>
        <taxon>Eukaryota</taxon>
        <taxon>Fungi</taxon>
        <taxon>Dikarya</taxon>
        <taxon>Ascomycota</taxon>
        <taxon>Pezizomycotina</taxon>
        <taxon>Sordariomycetes</taxon>
        <taxon>Sordariomycetidae</taxon>
        <taxon>Magnaporthales</taxon>
        <taxon>Pyriculariaceae</taxon>
        <taxon>Pyricularia</taxon>
    </lineage>
</organism>
<feature type="compositionally biased region" description="Polar residues" evidence="2">
    <location>
        <begin position="162"/>
        <end position="175"/>
    </location>
</feature>
<name>A0A4P7NGQ1_PYROR</name>